<dbReference type="CDD" id="cd00060">
    <property type="entry name" value="FHA"/>
    <property type="match status" value="1"/>
</dbReference>
<protein>
    <submittedName>
        <fullName evidence="4">FHA domain-containing protein</fullName>
    </submittedName>
</protein>
<dbReference type="PROSITE" id="PS50006">
    <property type="entry name" value="FHA_DOMAIN"/>
    <property type="match status" value="1"/>
</dbReference>
<keyword evidence="1" id="KW-0597">Phosphoprotein</keyword>
<evidence type="ECO:0000259" key="3">
    <source>
        <dbReference type="PROSITE" id="PS50006"/>
    </source>
</evidence>
<feature type="compositionally biased region" description="Acidic residues" evidence="2">
    <location>
        <begin position="216"/>
        <end position="232"/>
    </location>
</feature>
<feature type="compositionally biased region" description="Low complexity" evidence="2">
    <location>
        <begin position="327"/>
        <end position="350"/>
    </location>
</feature>
<gene>
    <name evidence="4" type="ORF">KIN34_10690</name>
</gene>
<evidence type="ECO:0000256" key="1">
    <source>
        <dbReference type="ARBA" id="ARBA00022553"/>
    </source>
</evidence>
<dbReference type="EMBL" id="JAHBOH010000001">
    <property type="protein sequence ID" value="MBT0994751.1"/>
    <property type="molecule type" value="Genomic_DNA"/>
</dbReference>
<sequence>MSTAEYLPGPWWAAVRPGFLAVVADDAPAGTARSLWDASGDGVVACLGVLAHDGFAGLPGFALAHLDGARAHLALRGPVTAEVVTASGTRVVRAGDVSTWTEQVLDDVTSVRLVVDPGSSVQDGDATDGDPSADAASLPLVDGVVRAGAVRASATDEPAARQPPARQAATQQPAASQQAGTTAAAETRGSTSALVDVPTFAPAASPALAASSGEPASDEPSSDEASSDEPASDEVAGERASDEDGAGDGPADGSSSDGSSSDGSSSDGSSSDGLAGGLPGIGLEDGPDGLPVADASEPAPVEPAPAEPAFVEPASVEPASVAPVPGEPASTSSAPTEAVPAPPVADRAPAGEPEPSLVALGTPDGDVESTVDDVRSLVGPSSQDDHDGMTILSSDLAQIREQLPAWAAQWPNEAATPGPYAVPAPAAVATVTAPRIVLSTGMDVTLDRTVLLGRAPQVARVTNRELPRLVAVPSPQQDISRTHAEVRAEGDHVLVTDLHSTNGVHVSRQGEGARRLHPGEASVVSPGEVVDLGDGVTFTVERGQ</sequence>
<evidence type="ECO:0000256" key="2">
    <source>
        <dbReference type="SAM" id="MobiDB-lite"/>
    </source>
</evidence>
<feature type="region of interest" description="Disordered" evidence="2">
    <location>
        <begin position="150"/>
        <end position="191"/>
    </location>
</feature>
<keyword evidence="5" id="KW-1185">Reference proteome</keyword>
<dbReference type="RefSeq" id="WP_214350192.1">
    <property type="nucleotide sequence ID" value="NZ_JAHBOH010000001.1"/>
</dbReference>
<dbReference type="Pfam" id="PF00498">
    <property type="entry name" value="FHA"/>
    <property type="match status" value="1"/>
</dbReference>
<dbReference type="Gene3D" id="2.60.200.20">
    <property type="match status" value="1"/>
</dbReference>
<feature type="region of interest" description="Disordered" evidence="2">
    <location>
        <begin position="205"/>
        <end position="364"/>
    </location>
</feature>
<dbReference type="Proteomes" id="UP000722125">
    <property type="component" value="Unassembled WGS sequence"/>
</dbReference>
<feature type="compositionally biased region" description="Low complexity" evidence="2">
    <location>
        <begin position="307"/>
        <end position="319"/>
    </location>
</feature>
<name>A0ABS5U0E9_9CELL</name>
<dbReference type="SMART" id="SM00240">
    <property type="entry name" value="FHA"/>
    <property type="match status" value="1"/>
</dbReference>
<proteinExistence type="predicted"/>
<evidence type="ECO:0000313" key="4">
    <source>
        <dbReference type="EMBL" id="MBT0994751.1"/>
    </source>
</evidence>
<feature type="domain" description="FHA" evidence="3">
    <location>
        <begin position="450"/>
        <end position="511"/>
    </location>
</feature>
<dbReference type="InterPro" id="IPR008984">
    <property type="entry name" value="SMAD_FHA_dom_sf"/>
</dbReference>
<evidence type="ECO:0000313" key="5">
    <source>
        <dbReference type="Proteomes" id="UP000722125"/>
    </source>
</evidence>
<feature type="compositionally biased region" description="Low complexity" evidence="2">
    <location>
        <begin position="249"/>
        <end position="273"/>
    </location>
</feature>
<dbReference type="InterPro" id="IPR000253">
    <property type="entry name" value="FHA_dom"/>
</dbReference>
<reference evidence="4 5" key="1">
    <citation type="submission" date="2021-05" db="EMBL/GenBank/DDBJ databases">
        <title>Description of Cellulomonas sp. DKR-3 sp. nov.</title>
        <authorList>
            <person name="Dahal R.H."/>
            <person name="Chaudhary D.K."/>
        </authorList>
    </citation>
    <scope>NUCLEOTIDE SEQUENCE [LARGE SCALE GENOMIC DNA]</scope>
    <source>
        <strain evidence="4 5">DKR-3</strain>
    </source>
</reference>
<dbReference type="SUPFAM" id="SSF49879">
    <property type="entry name" value="SMAD/FHA domain"/>
    <property type="match status" value="1"/>
</dbReference>
<feature type="compositionally biased region" description="Low complexity" evidence="2">
    <location>
        <begin position="160"/>
        <end position="191"/>
    </location>
</feature>
<feature type="region of interest" description="Disordered" evidence="2">
    <location>
        <begin position="117"/>
        <end position="138"/>
    </location>
</feature>
<accession>A0ABS5U0E9</accession>
<feature type="compositionally biased region" description="Low complexity" evidence="2">
    <location>
        <begin position="205"/>
        <end position="215"/>
    </location>
</feature>
<comment type="caution">
    <text evidence="4">The sequence shown here is derived from an EMBL/GenBank/DDBJ whole genome shotgun (WGS) entry which is preliminary data.</text>
</comment>
<organism evidence="4 5">
    <name type="scientific">Cellulomonas fulva</name>
    <dbReference type="NCBI Taxonomy" id="2835530"/>
    <lineage>
        <taxon>Bacteria</taxon>
        <taxon>Bacillati</taxon>
        <taxon>Actinomycetota</taxon>
        <taxon>Actinomycetes</taxon>
        <taxon>Micrococcales</taxon>
        <taxon>Cellulomonadaceae</taxon>
        <taxon>Cellulomonas</taxon>
    </lineage>
</organism>